<evidence type="ECO:0008006" key="6">
    <source>
        <dbReference type="Google" id="ProtNLM"/>
    </source>
</evidence>
<feature type="compositionally biased region" description="Basic residues" evidence="3">
    <location>
        <begin position="405"/>
        <end position="419"/>
    </location>
</feature>
<dbReference type="Pfam" id="PF00145">
    <property type="entry name" value="DNA_methylase"/>
    <property type="match status" value="1"/>
</dbReference>
<evidence type="ECO:0000256" key="1">
    <source>
        <dbReference type="ARBA" id="ARBA00022603"/>
    </source>
</evidence>
<dbReference type="SUPFAM" id="SSF53335">
    <property type="entry name" value="S-adenosyl-L-methionine-dependent methyltransferases"/>
    <property type="match status" value="1"/>
</dbReference>
<dbReference type="GO" id="GO:0008168">
    <property type="term" value="F:methyltransferase activity"/>
    <property type="evidence" value="ECO:0007669"/>
    <property type="project" value="UniProtKB-KW"/>
</dbReference>
<evidence type="ECO:0000313" key="5">
    <source>
        <dbReference type="Proteomes" id="UP000664859"/>
    </source>
</evidence>
<organism evidence="4 5">
    <name type="scientific">Tribonema minus</name>
    <dbReference type="NCBI Taxonomy" id="303371"/>
    <lineage>
        <taxon>Eukaryota</taxon>
        <taxon>Sar</taxon>
        <taxon>Stramenopiles</taxon>
        <taxon>Ochrophyta</taxon>
        <taxon>PX clade</taxon>
        <taxon>Xanthophyceae</taxon>
        <taxon>Tribonematales</taxon>
        <taxon>Tribonemataceae</taxon>
        <taxon>Tribonema</taxon>
    </lineage>
</organism>
<dbReference type="Proteomes" id="UP000664859">
    <property type="component" value="Unassembled WGS sequence"/>
</dbReference>
<dbReference type="InterPro" id="IPR029063">
    <property type="entry name" value="SAM-dependent_MTases_sf"/>
</dbReference>
<evidence type="ECO:0000313" key="4">
    <source>
        <dbReference type="EMBL" id="KAG5184201.1"/>
    </source>
</evidence>
<evidence type="ECO:0000256" key="3">
    <source>
        <dbReference type="SAM" id="MobiDB-lite"/>
    </source>
</evidence>
<dbReference type="EMBL" id="JAFCMP010000176">
    <property type="protein sequence ID" value="KAG5184201.1"/>
    <property type="molecule type" value="Genomic_DNA"/>
</dbReference>
<reference evidence="4" key="1">
    <citation type="submission" date="2021-02" db="EMBL/GenBank/DDBJ databases">
        <title>First Annotated Genome of the Yellow-green Alga Tribonema minus.</title>
        <authorList>
            <person name="Mahan K.M."/>
        </authorList>
    </citation>
    <scope>NUCLEOTIDE SEQUENCE</scope>
    <source>
        <strain evidence="4">UTEX B ZZ1240</strain>
    </source>
</reference>
<gene>
    <name evidence="4" type="ORF">JKP88DRAFT_255567</name>
</gene>
<keyword evidence="1" id="KW-0489">Methyltransferase</keyword>
<accession>A0A835YZF8</accession>
<name>A0A835YZF8_9STRA</name>
<dbReference type="InterPro" id="IPR001525">
    <property type="entry name" value="C5_MeTfrase"/>
</dbReference>
<sequence>MEDSPISERSCNEFGSPLLSNLGVRKPKAMELFCGAEGLSEGAKPFVDTVLASDICERACKLFASNHCGTTVMPANINDGHRSAQLHIIAEACRLGVEVSSGGPPCTDFSMSGKRCSQKGIQCIISKLQVSAAISTVRMVLLENVVGFLSTPEFQQTLDLAQGLGFDHSHNVISGNDVTKRIPHRHVVVGVQKRLRRRLSVVNDLYNARRRFLAVRAARVHERELAKLWGEWRKEPMMKAHIHINSLQLTVWPLFFFSLQCTTNDVTIYNRLYTRHACSTVRSASGRVRSASGRERLPDLSLNKREGMYSQFLHLQVSMVFLRLHHLVRGHYCCTRKAEKRDKLIPPLLVMSQSLLDQSRGALTALAAGAAPASAPPMQHQSAHEPMQHNSAGATLKQAADGARRPHVQHHTHPQQFKHHSADGGCFGDKAAAPTTVTNGYLGGRSAASVAADDDCFGGGNCSLVYRREVRQGCHRAQQTQPQRLIWDCLHTISLSHVVSFYSRGRLQPWSRGAALAGQHPAVRQQLADMRAGTPFMRPGGFPTDLPDFRAYGTGCLVGGTMLAMLKPRNEASGDAFELGVAESTVIEDHNGLELVVWTFRDCHDDGQITLTRGGGSTAQGRVRPDRQLEAIEADMGFHQGLLAPFSPQLGELTLMYSRSSDGEKPKPRIVQVIDYGESASQPLLHADDHVSVWNPLGHNGHDSSAGVASGSPVDASNEEKARRKRLLKVSMSMIVLLSITSEVMLRCL</sequence>
<dbReference type="Gene3D" id="3.40.50.150">
    <property type="entry name" value="Vaccinia Virus protein VP39"/>
    <property type="match status" value="1"/>
</dbReference>
<dbReference type="GO" id="GO:0032259">
    <property type="term" value="P:methylation"/>
    <property type="evidence" value="ECO:0007669"/>
    <property type="project" value="UniProtKB-KW"/>
</dbReference>
<protein>
    <recommendedName>
        <fullName evidence="6">DNA (cytosine-5-)-methyltransferase</fullName>
    </recommendedName>
</protein>
<evidence type="ECO:0000256" key="2">
    <source>
        <dbReference type="ARBA" id="ARBA00022679"/>
    </source>
</evidence>
<dbReference type="AlphaFoldDB" id="A0A835YZF8"/>
<keyword evidence="5" id="KW-1185">Reference proteome</keyword>
<feature type="compositionally biased region" description="Low complexity" evidence="3">
    <location>
        <begin position="368"/>
        <end position="377"/>
    </location>
</feature>
<proteinExistence type="predicted"/>
<feature type="region of interest" description="Disordered" evidence="3">
    <location>
        <begin position="368"/>
        <end position="425"/>
    </location>
</feature>
<feature type="region of interest" description="Disordered" evidence="3">
    <location>
        <begin position="696"/>
        <end position="720"/>
    </location>
</feature>
<keyword evidence="2" id="KW-0808">Transferase</keyword>
<comment type="caution">
    <text evidence="4">The sequence shown here is derived from an EMBL/GenBank/DDBJ whole genome shotgun (WGS) entry which is preliminary data.</text>
</comment>